<proteinExistence type="predicted"/>
<keyword evidence="4" id="KW-1185">Reference proteome</keyword>
<protein>
    <submittedName>
        <fullName evidence="3">Uncharacterized protein</fullName>
    </submittedName>
</protein>
<dbReference type="SUPFAM" id="SSF51735">
    <property type="entry name" value="NAD(P)-binding Rossmann-fold domains"/>
    <property type="match status" value="1"/>
</dbReference>
<feature type="domain" description="Gfo/Idh/MocA-like oxidoreductase N-terminal" evidence="1">
    <location>
        <begin position="6"/>
        <end position="128"/>
    </location>
</feature>
<dbReference type="PANTHER" id="PTHR43377:SF2">
    <property type="entry name" value="BINDING ROSSMANN FOLD OXIDOREDUCTASE, PUTATIVE (AFU_ORTHOLOGUE AFUA_4G00560)-RELATED"/>
    <property type="match status" value="1"/>
</dbReference>
<dbReference type="Proteomes" id="UP000261620">
    <property type="component" value="Unplaced"/>
</dbReference>
<dbReference type="AlphaFoldDB" id="A0A3Q3X0J3"/>
<evidence type="ECO:0000259" key="1">
    <source>
        <dbReference type="Pfam" id="PF01408"/>
    </source>
</evidence>
<reference evidence="3" key="2">
    <citation type="submission" date="2025-09" db="UniProtKB">
        <authorList>
            <consortium name="Ensembl"/>
        </authorList>
    </citation>
    <scope>IDENTIFICATION</scope>
</reference>
<sequence>MASPVHVIVVGAGSRGENYSRFASIHPKRMKVVGVADPRKFARTKLQKQHNIADDNIFGDWHGVAEKEKFADAVLICTPDHLHKTPAVAFANKGYHILLEKPMATTAEDCRAIVEACTRSGVILSVGHVLRYDPLIHQIKELIDAGVIGDVIHIQHFEPVGFYHFAHSFVRGNWRNEAESSFALLAKSCHDIDLIHHWAGARRCVKVSSFGSLSHFRKQDKPKGAADRCLDCSIETDCPYSACKIYMDRVKQGHTGWPVSVICPNSFPDMESVTEALKTGPYGRCVYECDNDVCSNQVVNMEFEGGVTAAFTMVAFTEEICQRKTTIYGSKGELSYNGCQVRVFDFLTQRSTIHTAHNNAPTDFGMNGHGRADYHLIDAFISAVANNDPSLIRSGPEETLLSHLLVFKAERSRRESRVVYCDETSQS</sequence>
<dbReference type="STRING" id="94237.ENSMMOP00000021400"/>
<feature type="domain" description="Gfo/Idh/MocA-like oxidoreductase C-terminal" evidence="2">
    <location>
        <begin position="140"/>
        <end position="418"/>
    </location>
</feature>
<dbReference type="Gene3D" id="3.40.50.720">
    <property type="entry name" value="NAD(P)-binding Rossmann-like Domain"/>
    <property type="match status" value="1"/>
</dbReference>
<reference evidence="3" key="1">
    <citation type="submission" date="2025-08" db="UniProtKB">
        <authorList>
            <consortium name="Ensembl"/>
        </authorList>
    </citation>
    <scope>IDENTIFICATION</scope>
</reference>
<dbReference type="Ensembl" id="ENSMMOT00000021756.1">
    <property type="protein sequence ID" value="ENSMMOP00000021400.1"/>
    <property type="gene ID" value="ENSMMOG00000016267.1"/>
</dbReference>
<dbReference type="SUPFAM" id="SSF55347">
    <property type="entry name" value="Glyceraldehyde-3-phosphate dehydrogenase-like, C-terminal domain"/>
    <property type="match status" value="1"/>
</dbReference>
<dbReference type="GO" id="GO:0000166">
    <property type="term" value="F:nucleotide binding"/>
    <property type="evidence" value="ECO:0007669"/>
    <property type="project" value="InterPro"/>
</dbReference>
<dbReference type="PANTHER" id="PTHR43377">
    <property type="entry name" value="BILIVERDIN REDUCTASE A"/>
    <property type="match status" value="1"/>
</dbReference>
<organism evidence="3 4">
    <name type="scientific">Mola mola</name>
    <name type="common">Ocean sunfish</name>
    <name type="synonym">Tetraodon mola</name>
    <dbReference type="NCBI Taxonomy" id="94237"/>
    <lineage>
        <taxon>Eukaryota</taxon>
        <taxon>Metazoa</taxon>
        <taxon>Chordata</taxon>
        <taxon>Craniata</taxon>
        <taxon>Vertebrata</taxon>
        <taxon>Euteleostomi</taxon>
        <taxon>Actinopterygii</taxon>
        <taxon>Neopterygii</taxon>
        <taxon>Teleostei</taxon>
        <taxon>Neoteleostei</taxon>
        <taxon>Acanthomorphata</taxon>
        <taxon>Eupercaria</taxon>
        <taxon>Tetraodontiformes</taxon>
        <taxon>Molidae</taxon>
        <taxon>Mola</taxon>
    </lineage>
</organism>
<name>A0A3Q3X0J3_MOLML</name>
<dbReference type="Pfam" id="PF02894">
    <property type="entry name" value="GFO_IDH_MocA_C"/>
    <property type="match status" value="1"/>
</dbReference>
<accession>A0A3Q3X0J3</accession>
<dbReference type="InterPro" id="IPR036291">
    <property type="entry name" value="NAD(P)-bd_dom_sf"/>
</dbReference>
<dbReference type="OMA" id="NVCDDQF"/>
<dbReference type="Pfam" id="PF01408">
    <property type="entry name" value="GFO_IDH_MocA"/>
    <property type="match status" value="1"/>
</dbReference>
<evidence type="ECO:0000313" key="4">
    <source>
        <dbReference type="Proteomes" id="UP000261620"/>
    </source>
</evidence>
<dbReference type="InterPro" id="IPR004104">
    <property type="entry name" value="Gfo/Idh/MocA-like_OxRdtase_C"/>
</dbReference>
<dbReference type="InterPro" id="IPR000683">
    <property type="entry name" value="Gfo/Idh/MocA-like_OxRdtase_N"/>
</dbReference>
<evidence type="ECO:0000313" key="3">
    <source>
        <dbReference type="Ensembl" id="ENSMMOP00000021400.1"/>
    </source>
</evidence>
<dbReference type="Gene3D" id="3.30.360.10">
    <property type="entry name" value="Dihydrodipicolinate Reductase, domain 2"/>
    <property type="match status" value="1"/>
</dbReference>
<evidence type="ECO:0000259" key="2">
    <source>
        <dbReference type="Pfam" id="PF02894"/>
    </source>
</evidence>
<dbReference type="InterPro" id="IPR051450">
    <property type="entry name" value="Gfo/Idh/MocA_Oxidoreductases"/>
</dbReference>